<feature type="region of interest" description="Disordered" evidence="1">
    <location>
        <begin position="1"/>
        <end position="31"/>
    </location>
</feature>
<dbReference type="Proteomes" id="UP001519291">
    <property type="component" value="Unassembled WGS sequence"/>
</dbReference>
<dbReference type="InterPro" id="IPR012349">
    <property type="entry name" value="Split_barrel_FMN-bd"/>
</dbReference>
<dbReference type="EMBL" id="JAGIOH010000001">
    <property type="protein sequence ID" value="MBP2403856.1"/>
    <property type="molecule type" value="Genomic_DNA"/>
</dbReference>
<keyword evidence="3" id="KW-1185">Reference proteome</keyword>
<comment type="caution">
    <text evidence="2">The sequence shown here is derived from an EMBL/GenBank/DDBJ whole genome shotgun (WGS) entry which is preliminary data.</text>
</comment>
<evidence type="ECO:0000256" key="1">
    <source>
        <dbReference type="SAM" id="MobiDB-lite"/>
    </source>
</evidence>
<protein>
    <recommendedName>
        <fullName evidence="4">Pyridoxamine 5'-phosphate oxidase</fullName>
    </recommendedName>
</protein>
<evidence type="ECO:0000313" key="2">
    <source>
        <dbReference type="EMBL" id="MBP2403856.1"/>
    </source>
</evidence>
<name>A0ABS4Y4Z4_9ACTN</name>
<dbReference type="RefSeq" id="WP_245381480.1">
    <property type="nucleotide sequence ID" value="NZ_JAGIOH010000001.1"/>
</dbReference>
<reference evidence="2 3" key="1">
    <citation type="submission" date="2021-03" db="EMBL/GenBank/DDBJ databases">
        <title>Sequencing the genomes of 1000 actinobacteria strains.</title>
        <authorList>
            <person name="Klenk H.-P."/>
        </authorList>
    </citation>
    <scope>NUCLEOTIDE SEQUENCE [LARGE SCALE GENOMIC DNA]</scope>
    <source>
        <strain evidence="2 3">DSM 41480</strain>
    </source>
</reference>
<sequence>MLSELSGLSGLSRLSGSPRPTGPSQATDRLEATDEHRALELLARTPYGRASVSMRALPFVTVARHIVVDAPSAASAPSSAPSSRVLLRLHGGFGYAQACDGSVVAYSADNLSGRQEGDEDVWTVQFVGMARLFTPSAAEIELFGRPPRTADGAPFDPEYLCVEPQFISLHHLEGVPARQFTHSP</sequence>
<dbReference type="GeneID" id="91570202"/>
<organism evidence="2 3">
    <name type="scientific">Streptomyces syringium</name>
    <dbReference type="NCBI Taxonomy" id="76729"/>
    <lineage>
        <taxon>Bacteria</taxon>
        <taxon>Bacillati</taxon>
        <taxon>Actinomycetota</taxon>
        <taxon>Actinomycetes</taxon>
        <taxon>Kitasatosporales</taxon>
        <taxon>Streptomycetaceae</taxon>
        <taxon>Streptomyces</taxon>
    </lineage>
</organism>
<evidence type="ECO:0000313" key="3">
    <source>
        <dbReference type="Proteomes" id="UP001519291"/>
    </source>
</evidence>
<proteinExistence type="predicted"/>
<accession>A0ABS4Y4Z4</accession>
<evidence type="ECO:0008006" key="4">
    <source>
        <dbReference type="Google" id="ProtNLM"/>
    </source>
</evidence>
<dbReference type="Gene3D" id="2.30.110.10">
    <property type="entry name" value="Electron Transport, Fmn-binding Protein, Chain A"/>
    <property type="match status" value="1"/>
</dbReference>
<gene>
    <name evidence="2" type="ORF">JO379_003325</name>
</gene>
<feature type="compositionally biased region" description="Low complexity" evidence="1">
    <location>
        <begin position="1"/>
        <end position="17"/>
    </location>
</feature>